<proteinExistence type="inferred from homology"/>
<feature type="domain" description="Toprim" evidence="14">
    <location>
        <begin position="254"/>
        <end position="333"/>
    </location>
</feature>
<dbReference type="SUPFAM" id="SSF57783">
    <property type="entry name" value="Zinc beta-ribbon"/>
    <property type="match status" value="1"/>
</dbReference>
<sequence length="593" mass="68982">MNENISKKIIENVDIVSAISSFIPLQKKGNNYVGICPFHGDNNPSLTVSPSKKIFKCFSCQESGTVIDFVMKFNSLNYINAINLLNEQFNLELNLNQFKNNEPEYTDYQRKMIKANEDANSYFKLSLFQLINQEDKLNSFIKSRKLTEDLINEFEIGYAYDSPNFLKIMKMKNNSEDILINSSLITENNSVFFKNRVTFAIKNENGDTVGFSARVLESDAKSTKYLNSSQNNLFSKSKILYNFHNAKNHIPLNNEIIICEGFMDVIALYKANFKNSIALMGTALTQDHVDLLKKYNVILMLDGDRAGIEATKKSLSILIKNNVKVEIVNNDTNFDPDEYLNKFGKQELINLIKKRISPLSYMYNILSTNVDINNFITVDNFINDLLIFLENSDWREKEIYLKKIETDLKIPALIIEKSINKYKNNKIIRAENSFQNDNNNFNKIILNNNIHNKFNIEFNRKRAEIITSIALIPQMRELYLKQKDDIDFNVNDKKIINDILATNNKDEILKKLNKNNLYSTITFNDENDWDSAILDYNDKIYKNRKIEITKLIKEKEKELENEQDPEKRKILNSRIDQLLKISINMSEKNKVKK</sequence>
<keyword evidence="8 12" id="KW-0862">Zinc</keyword>
<comment type="domain">
    <text evidence="12">Contains an N-terminal zinc-binding domain, a central core domain that contains the primase activity, and a C-terminal DnaB-binding domain.</text>
</comment>
<evidence type="ECO:0000256" key="1">
    <source>
        <dbReference type="ARBA" id="ARBA00022478"/>
    </source>
</evidence>
<dbReference type="Pfam" id="PF01807">
    <property type="entry name" value="Zn_ribbon_DnaG"/>
    <property type="match status" value="1"/>
</dbReference>
<comment type="function">
    <text evidence="12 13">RNA polymerase that catalyzes the synthesis of short RNA molecules used as primers for DNA polymerase during DNA replication.</text>
</comment>
<organism evidence="15 16">
    <name type="scientific">Mesomycoplasma lagogenitalium</name>
    <dbReference type="NCBI Taxonomy" id="171286"/>
    <lineage>
        <taxon>Bacteria</taxon>
        <taxon>Bacillati</taxon>
        <taxon>Mycoplasmatota</taxon>
        <taxon>Mycoplasmoidales</taxon>
        <taxon>Metamycoplasmataceae</taxon>
        <taxon>Mesomycoplasma</taxon>
    </lineage>
</organism>
<dbReference type="PROSITE" id="PS50880">
    <property type="entry name" value="TOPRIM"/>
    <property type="match status" value="1"/>
</dbReference>
<accession>A0ABY8LXQ1</accession>
<keyword evidence="1 12" id="KW-0240">DNA-directed RNA polymerase</keyword>
<evidence type="ECO:0000256" key="2">
    <source>
        <dbReference type="ARBA" id="ARBA00022515"/>
    </source>
</evidence>
<evidence type="ECO:0000256" key="6">
    <source>
        <dbReference type="ARBA" id="ARBA00022723"/>
    </source>
</evidence>
<dbReference type="InterPro" id="IPR006171">
    <property type="entry name" value="TOPRIM_dom"/>
</dbReference>
<dbReference type="InterPro" id="IPR013264">
    <property type="entry name" value="DNAG_N"/>
</dbReference>
<dbReference type="InterPro" id="IPR050219">
    <property type="entry name" value="DnaG_primase"/>
</dbReference>
<keyword evidence="10 12" id="KW-0238">DNA-binding</keyword>
<comment type="catalytic activity">
    <reaction evidence="12">
        <text>ssDNA + n NTP = ssDNA/pppN(pN)n-1 hybrid + (n-1) diphosphate.</text>
        <dbReference type="EC" id="2.7.7.101"/>
    </reaction>
</comment>
<keyword evidence="4 12" id="KW-0548">Nucleotidyltransferase</keyword>
<keyword evidence="16" id="KW-1185">Reference proteome</keyword>
<dbReference type="NCBIfam" id="TIGR01391">
    <property type="entry name" value="dnaG"/>
    <property type="match status" value="1"/>
</dbReference>
<keyword evidence="2 12" id="KW-0639">Primosome</keyword>
<keyword evidence="5 12" id="KW-0235">DNA replication</keyword>
<dbReference type="EMBL" id="CP122979">
    <property type="protein sequence ID" value="WGI37046.1"/>
    <property type="molecule type" value="Genomic_DNA"/>
</dbReference>
<evidence type="ECO:0000256" key="11">
    <source>
        <dbReference type="ARBA" id="ARBA00023163"/>
    </source>
</evidence>
<dbReference type="Gene3D" id="3.90.580.10">
    <property type="entry name" value="Zinc finger, CHC2-type domain"/>
    <property type="match status" value="1"/>
</dbReference>
<evidence type="ECO:0000256" key="9">
    <source>
        <dbReference type="ARBA" id="ARBA00022842"/>
    </source>
</evidence>
<evidence type="ECO:0000256" key="13">
    <source>
        <dbReference type="PIRNR" id="PIRNR002811"/>
    </source>
</evidence>
<dbReference type="CDD" id="cd03364">
    <property type="entry name" value="TOPRIM_DnaG_primases"/>
    <property type="match status" value="1"/>
</dbReference>
<evidence type="ECO:0000256" key="12">
    <source>
        <dbReference type="HAMAP-Rule" id="MF_00974"/>
    </source>
</evidence>
<keyword evidence="11 12" id="KW-0804">Transcription</keyword>
<keyword evidence="9" id="KW-0460">Magnesium</keyword>
<dbReference type="SMART" id="SM00400">
    <property type="entry name" value="ZnF_CHCC"/>
    <property type="match status" value="1"/>
</dbReference>
<dbReference type="InterPro" id="IPR006295">
    <property type="entry name" value="DNA_primase_DnaG"/>
</dbReference>
<dbReference type="Proteomes" id="UP001179842">
    <property type="component" value="Chromosome"/>
</dbReference>
<evidence type="ECO:0000256" key="4">
    <source>
        <dbReference type="ARBA" id="ARBA00022695"/>
    </source>
</evidence>
<keyword evidence="3 12" id="KW-0808">Transferase</keyword>
<dbReference type="PANTHER" id="PTHR30313:SF2">
    <property type="entry name" value="DNA PRIMASE"/>
    <property type="match status" value="1"/>
</dbReference>
<dbReference type="SMART" id="SM00493">
    <property type="entry name" value="TOPRIM"/>
    <property type="match status" value="1"/>
</dbReference>
<evidence type="ECO:0000256" key="7">
    <source>
        <dbReference type="ARBA" id="ARBA00022771"/>
    </source>
</evidence>
<dbReference type="Pfam" id="PF13155">
    <property type="entry name" value="Toprim_2"/>
    <property type="match status" value="1"/>
</dbReference>
<gene>
    <name evidence="12 15" type="primary">dnaG</name>
    <name evidence="15" type="ORF">QEG99_02060</name>
</gene>
<evidence type="ECO:0000256" key="10">
    <source>
        <dbReference type="ARBA" id="ARBA00023125"/>
    </source>
</evidence>
<dbReference type="PIRSF" id="PIRSF002811">
    <property type="entry name" value="DnaG"/>
    <property type="match status" value="1"/>
</dbReference>
<dbReference type="PANTHER" id="PTHR30313">
    <property type="entry name" value="DNA PRIMASE"/>
    <property type="match status" value="1"/>
</dbReference>
<dbReference type="Gene3D" id="3.90.980.10">
    <property type="entry name" value="DNA primase, catalytic core, N-terminal domain"/>
    <property type="match status" value="1"/>
</dbReference>
<evidence type="ECO:0000259" key="14">
    <source>
        <dbReference type="PROSITE" id="PS50880"/>
    </source>
</evidence>
<protein>
    <recommendedName>
        <fullName evidence="12 13">DNA primase</fullName>
        <ecNumber evidence="12">2.7.7.101</ecNumber>
    </recommendedName>
</protein>
<dbReference type="RefSeq" id="WP_280102349.1">
    <property type="nucleotide sequence ID" value="NZ_CP122979.1"/>
</dbReference>
<dbReference type="HAMAP" id="MF_00974">
    <property type="entry name" value="DNA_primase_DnaG"/>
    <property type="match status" value="1"/>
</dbReference>
<dbReference type="SUPFAM" id="SSF56731">
    <property type="entry name" value="DNA primase core"/>
    <property type="match status" value="1"/>
</dbReference>
<comment type="similarity">
    <text evidence="12 13">Belongs to the DnaG primase family.</text>
</comment>
<evidence type="ECO:0000256" key="3">
    <source>
        <dbReference type="ARBA" id="ARBA00022679"/>
    </source>
</evidence>
<dbReference type="InterPro" id="IPR037068">
    <property type="entry name" value="DNA_primase_core_N_sf"/>
</dbReference>
<keyword evidence="7 12" id="KW-0863">Zinc-finger</keyword>
<reference evidence="15" key="1">
    <citation type="submission" date="2023-04" db="EMBL/GenBank/DDBJ databases">
        <title>Completed genome of Mycoplasma lagogenitalium type strain 12MS.</title>
        <authorList>
            <person name="Spergser J."/>
        </authorList>
    </citation>
    <scope>NUCLEOTIDE SEQUENCE</scope>
    <source>
        <strain evidence="15">12MS</strain>
    </source>
</reference>
<dbReference type="InterPro" id="IPR034151">
    <property type="entry name" value="TOPRIM_DnaG_bac"/>
</dbReference>
<dbReference type="InterPro" id="IPR036977">
    <property type="entry name" value="DNA_primase_Znf_CHC2"/>
</dbReference>
<name>A0ABY8LXQ1_9BACT</name>
<evidence type="ECO:0000256" key="5">
    <source>
        <dbReference type="ARBA" id="ARBA00022705"/>
    </source>
</evidence>
<comment type="subunit">
    <text evidence="12">Monomer. Interacts with DnaB.</text>
</comment>
<dbReference type="Pfam" id="PF08275">
    <property type="entry name" value="DNAG_N"/>
    <property type="match status" value="1"/>
</dbReference>
<evidence type="ECO:0000313" key="16">
    <source>
        <dbReference type="Proteomes" id="UP001179842"/>
    </source>
</evidence>
<evidence type="ECO:0000313" key="15">
    <source>
        <dbReference type="EMBL" id="WGI37046.1"/>
    </source>
</evidence>
<dbReference type="Gene3D" id="3.40.1360.10">
    <property type="match status" value="1"/>
</dbReference>
<comment type="cofactor">
    <cofactor evidence="12 13">
        <name>Zn(2+)</name>
        <dbReference type="ChEBI" id="CHEBI:29105"/>
    </cofactor>
    <text evidence="12 13">Binds 1 zinc ion per monomer.</text>
</comment>
<dbReference type="InterPro" id="IPR030846">
    <property type="entry name" value="DnaG_bac"/>
</dbReference>
<keyword evidence="6 12" id="KW-0479">Metal-binding</keyword>
<evidence type="ECO:0000256" key="8">
    <source>
        <dbReference type="ARBA" id="ARBA00022833"/>
    </source>
</evidence>
<feature type="zinc finger region" description="CHC2-type" evidence="12">
    <location>
        <begin position="36"/>
        <end position="60"/>
    </location>
</feature>
<dbReference type="InterPro" id="IPR002694">
    <property type="entry name" value="Znf_CHC2"/>
</dbReference>
<dbReference type="EC" id="2.7.7.101" evidence="12"/>